<dbReference type="PANTHER" id="PTHR47959">
    <property type="entry name" value="ATP-DEPENDENT RNA HELICASE RHLE-RELATED"/>
    <property type="match status" value="1"/>
</dbReference>
<keyword evidence="3 7" id="KW-0347">Helicase</keyword>
<dbReference type="STRING" id="46835.A0A504YRE5"/>
<dbReference type="GO" id="GO:0003724">
    <property type="term" value="F:RNA helicase activity"/>
    <property type="evidence" value="ECO:0007669"/>
    <property type="project" value="TreeGrafter"/>
</dbReference>
<evidence type="ECO:0000256" key="4">
    <source>
        <dbReference type="ARBA" id="ARBA00022840"/>
    </source>
</evidence>
<evidence type="ECO:0000313" key="7">
    <source>
        <dbReference type="EMBL" id="TPP62756.1"/>
    </source>
</evidence>
<evidence type="ECO:0000313" key="8">
    <source>
        <dbReference type="Proteomes" id="UP000316759"/>
    </source>
</evidence>
<dbReference type="PANTHER" id="PTHR47959:SF1">
    <property type="entry name" value="ATP-DEPENDENT RNA HELICASE DBPA"/>
    <property type="match status" value="1"/>
</dbReference>
<dbReference type="Pfam" id="PF00271">
    <property type="entry name" value="Helicase_C"/>
    <property type="match status" value="1"/>
</dbReference>
<reference evidence="7 8" key="1">
    <citation type="submission" date="2019-04" db="EMBL/GenBank/DDBJ databases">
        <title>Annotation for the trematode Fasciola gigantica.</title>
        <authorList>
            <person name="Choi Y.-J."/>
        </authorList>
    </citation>
    <scope>NUCLEOTIDE SEQUENCE [LARGE SCALE GENOMIC DNA]</scope>
    <source>
        <strain evidence="7">Uganda_cow_1</strain>
    </source>
</reference>
<dbReference type="EMBL" id="SUNJ01006485">
    <property type="protein sequence ID" value="TPP62756.1"/>
    <property type="molecule type" value="Genomic_DNA"/>
</dbReference>
<dbReference type="OrthoDB" id="3370at2759"/>
<comment type="caution">
    <text evidence="7">The sequence shown here is derived from an EMBL/GenBank/DDBJ whole genome shotgun (WGS) entry which is preliminary data.</text>
</comment>
<sequence>MNFMHQYDATHDITLQKILVSATLTHDPGPLKRFNLYYPQLLCSSTKSNTAGAVSDRQVSEEQVDLDADVEMTPDSRSLNESSQPPLENSGCVGIFTTPPGLKEFMVRVTPEMRTLFIIHLIRHQKIRRILCFTNARVTAFRLSTLLKHIKGIQVSQLSARMPANKRQRILNAFSRGELNVLVCTDAVARGMDIKDVECVISYEMPPNVTTYVHRVGRTARAGQTGVAYTLLLRNQFFHFKNDLKRVGKTKVKEIGFNTRQMTDIQPEYKIALKNLELSIKVSQNTHTYTGKAVKLHANLWQLTRFEALKTTRLSTQVETTGVRGEVLRQEHEALFSGSACFFTL</sequence>
<dbReference type="InterPro" id="IPR001650">
    <property type="entry name" value="Helicase_C-like"/>
</dbReference>
<feature type="region of interest" description="Disordered" evidence="5">
    <location>
        <begin position="52"/>
        <end position="87"/>
    </location>
</feature>
<dbReference type="GO" id="GO:0005829">
    <property type="term" value="C:cytosol"/>
    <property type="evidence" value="ECO:0007669"/>
    <property type="project" value="TreeGrafter"/>
</dbReference>
<keyword evidence="4" id="KW-0067">ATP-binding</keyword>
<evidence type="ECO:0000256" key="5">
    <source>
        <dbReference type="SAM" id="MobiDB-lite"/>
    </source>
</evidence>
<dbReference type="InterPro" id="IPR027417">
    <property type="entry name" value="P-loop_NTPase"/>
</dbReference>
<dbReference type="GO" id="GO:0016787">
    <property type="term" value="F:hydrolase activity"/>
    <property type="evidence" value="ECO:0007669"/>
    <property type="project" value="UniProtKB-KW"/>
</dbReference>
<evidence type="ECO:0000259" key="6">
    <source>
        <dbReference type="PROSITE" id="PS51194"/>
    </source>
</evidence>
<keyword evidence="1" id="KW-0547">Nucleotide-binding</keyword>
<dbReference type="SUPFAM" id="SSF52540">
    <property type="entry name" value="P-loop containing nucleoside triphosphate hydrolases"/>
    <property type="match status" value="1"/>
</dbReference>
<dbReference type="PROSITE" id="PS51194">
    <property type="entry name" value="HELICASE_CTER"/>
    <property type="match status" value="1"/>
</dbReference>
<dbReference type="SMART" id="SM00490">
    <property type="entry name" value="HELICc"/>
    <property type="match status" value="1"/>
</dbReference>
<dbReference type="GO" id="GO:0005524">
    <property type="term" value="F:ATP binding"/>
    <property type="evidence" value="ECO:0007669"/>
    <property type="project" value="UniProtKB-KW"/>
</dbReference>
<feature type="compositionally biased region" description="Acidic residues" evidence="5">
    <location>
        <begin position="62"/>
        <end position="72"/>
    </location>
</feature>
<name>A0A504YRE5_FASGI</name>
<keyword evidence="8" id="KW-1185">Reference proteome</keyword>
<dbReference type="Proteomes" id="UP000316759">
    <property type="component" value="Unassembled WGS sequence"/>
</dbReference>
<feature type="compositionally biased region" description="Polar residues" evidence="5">
    <location>
        <begin position="75"/>
        <end position="87"/>
    </location>
</feature>
<proteinExistence type="predicted"/>
<keyword evidence="2" id="KW-0378">Hydrolase</keyword>
<dbReference type="AlphaFoldDB" id="A0A504YRE5"/>
<dbReference type="InterPro" id="IPR050079">
    <property type="entry name" value="DEAD_box_RNA_helicase"/>
</dbReference>
<evidence type="ECO:0000256" key="3">
    <source>
        <dbReference type="ARBA" id="ARBA00022806"/>
    </source>
</evidence>
<gene>
    <name evidence="7" type="ORF">FGIG_03425</name>
</gene>
<organism evidence="7 8">
    <name type="scientific">Fasciola gigantica</name>
    <name type="common">Giant liver fluke</name>
    <dbReference type="NCBI Taxonomy" id="46835"/>
    <lineage>
        <taxon>Eukaryota</taxon>
        <taxon>Metazoa</taxon>
        <taxon>Spiralia</taxon>
        <taxon>Lophotrochozoa</taxon>
        <taxon>Platyhelminthes</taxon>
        <taxon>Trematoda</taxon>
        <taxon>Digenea</taxon>
        <taxon>Plagiorchiida</taxon>
        <taxon>Echinostomata</taxon>
        <taxon>Echinostomatoidea</taxon>
        <taxon>Fasciolidae</taxon>
        <taxon>Fasciola</taxon>
    </lineage>
</organism>
<dbReference type="Gene3D" id="3.40.50.300">
    <property type="entry name" value="P-loop containing nucleotide triphosphate hydrolases"/>
    <property type="match status" value="1"/>
</dbReference>
<protein>
    <submittedName>
        <fullName evidence="7">ATP-dependent RNA helicase DDX51</fullName>
    </submittedName>
</protein>
<accession>A0A504YRE5</accession>
<feature type="domain" description="Helicase C-terminal" evidence="6">
    <location>
        <begin position="101"/>
        <end position="263"/>
    </location>
</feature>
<evidence type="ECO:0000256" key="1">
    <source>
        <dbReference type="ARBA" id="ARBA00022741"/>
    </source>
</evidence>
<dbReference type="CDD" id="cd18787">
    <property type="entry name" value="SF2_C_DEAD"/>
    <property type="match status" value="1"/>
</dbReference>
<evidence type="ECO:0000256" key="2">
    <source>
        <dbReference type="ARBA" id="ARBA00022801"/>
    </source>
</evidence>